<proteinExistence type="predicted"/>
<dbReference type="AlphaFoldDB" id="A0A0J1IKZ0"/>
<sequence length="105" mass="12262">MLPSFSTNGRSETLWISCMSFKYFVYTSVQTESLELSFWDIQLSFFSLINLLESQGIAKDSSYVIAEKVVQFLRENDHLPLTNDTLTAHFNIHENTISKYMKLFY</sequence>
<keyword evidence="2" id="KW-1185">Reference proteome</keyword>
<evidence type="ECO:0000313" key="1">
    <source>
        <dbReference type="EMBL" id="KLV26629.1"/>
    </source>
</evidence>
<dbReference type="PATRIC" id="fig|1397.4.peg.5540"/>
<evidence type="ECO:0000313" key="2">
    <source>
        <dbReference type="Proteomes" id="UP000036045"/>
    </source>
</evidence>
<accession>A0A0J1IKZ0</accession>
<organism evidence="1 2">
    <name type="scientific">Niallia circulans</name>
    <name type="common">Bacillus circulans</name>
    <dbReference type="NCBI Taxonomy" id="1397"/>
    <lineage>
        <taxon>Bacteria</taxon>
        <taxon>Bacillati</taxon>
        <taxon>Bacillota</taxon>
        <taxon>Bacilli</taxon>
        <taxon>Bacillales</taxon>
        <taxon>Bacillaceae</taxon>
        <taxon>Niallia</taxon>
    </lineage>
</organism>
<dbReference type="Proteomes" id="UP000036045">
    <property type="component" value="Unassembled WGS sequence"/>
</dbReference>
<comment type="caution">
    <text evidence="1">The sequence shown here is derived from an EMBL/GenBank/DDBJ whole genome shotgun (WGS) entry which is preliminary data.</text>
</comment>
<reference evidence="1 2" key="1">
    <citation type="submission" date="2015-05" db="EMBL/GenBank/DDBJ databases">
        <title>Whole genome sequence and identification of bacterial endophytes from Costus igneus.</title>
        <authorList>
            <person name="Lee Y.P."/>
            <person name="Gan H.M."/>
            <person name="Eng W."/>
            <person name="Wheatley M.S."/>
            <person name="Caraballo A."/>
            <person name="Polter S."/>
            <person name="Savka M.A."/>
            <person name="Hudson A.O."/>
        </authorList>
    </citation>
    <scope>NUCLEOTIDE SEQUENCE [LARGE SCALE GENOMIC DNA]</scope>
    <source>
        <strain evidence="1 2">RIT379</strain>
    </source>
</reference>
<protein>
    <submittedName>
        <fullName evidence="1">Uncharacterized protein</fullName>
    </submittedName>
</protein>
<gene>
    <name evidence="1" type="ORF">ABW02_11105</name>
</gene>
<dbReference type="EMBL" id="LDPH01000008">
    <property type="protein sequence ID" value="KLV26629.1"/>
    <property type="molecule type" value="Genomic_DNA"/>
</dbReference>
<name>A0A0J1IKZ0_NIACI</name>